<protein>
    <submittedName>
        <fullName evidence="1">Uncharacterized protein</fullName>
    </submittedName>
</protein>
<reference evidence="2" key="1">
    <citation type="journal article" date="2018" name="Front. Microbiol.">
        <title>Genome-Based Analysis Reveals the Taxonomy and Diversity of the Family Idiomarinaceae.</title>
        <authorList>
            <person name="Liu Y."/>
            <person name="Lai Q."/>
            <person name="Shao Z."/>
        </authorList>
    </citation>
    <scope>NUCLEOTIDE SEQUENCE [LARGE SCALE GENOMIC DNA]</scope>
    <source>
        <strain evidence="2">F23</strain>
    </source>
</reference>
<keyword evidence="2" id="KW-1185">Reference proteome</keyword>
<dbReference type="EMBL" id="PIPV01000001">
    <property type="protein sequence ID" value="RUO58169.1"/>
    <property type="molecule type" value="Genomic_DNA"/>
</dbReference>
<evidence type="ECO:0000313" key="1">
    <source>
        <dbReference type="EMBL" id="RUO58169.1"/>
    </source>
</evidence>
<evidence type="ECO:0000313" key="2">
    <source>
        <dbReference type="Proteomes" id="UP000287330"/>
    </source>
</evidence>
<gene>
    <name evidence="1" type="ORF">CWE25_00795</name>
</gene>
<sequence>MTEWVTQSFRLRLGTKRPSRRQLLTVIAEWNYPYCGLIFFMRQWWLSLSHQPGLDILFCERGQDQHSAHCGWIIADTQPARLVVWRDGRLAAIEQGDVGHLLGRINAWQAEYSDLNEPRAWFWCSQQPAPALWCGNVLSAKECFDSFVRLLPVEHYTQRSSASVKWGIGIVVIVSLAAAWGIAVVSSPANETEQANSKQMIKRIDSAALINQLGMLMSHPFYQWQRLTRIDVTPAGMRLTWQKPNRLGDANQGSSRVEMRQIPLASHTDVSFSRTASNSALLSDYRQQFFDAQIAQQGASQWMLSLDMMSFRHLETLLRWLREHPYFSLSSLTMRYQHGYWSVQWTLENTLGQSGEFDGHIDKPSSGSATAQSE</sequence>
<name>A0A432YB11_9GAMM</name>
<organism evidence="1 2">
    <name type="scientific">Idiomarina fontislapidosi</name>
    <dbReference type="NCBI Taxonomy" id="263723"/>
    <lineage>
        <taxon>Bacteria</taxon>
        <taxon>Pseudomonadati</taxon>
        <taxon>Pseudomonadota</taxon>
        <taxon>Gammaproteobacteria</taxon>
        <taxon>Alteromonadales</taxon>
        <taxon>Idiomarinaceae</taxon>
        <taxon>Idiomarina</taxon>
    </lineage>
</organism>
<dbReference type="AlphaFoldDB" id="A0A432YB11"/>
<accession>A0A432YB11</accession>
<dbReference type="Proteomes" id="UP000287330">
    <property type="component" value="Unassembled WGS sequence"/>
</dbReference>
<comment type="caution">
    <text evidence="1">The sequence shown here is derived from an EMBL/GenBank/DDBJ whole genome shotgun (WGS) entry which is preliminary data.</text>
</comment>
<proteinExistence type="predicted"/>